<keyword evidence="3" id="KW-1185">Reference proteome</keyword>
<feature type="region of interest" description="Disordered" evidence="1">
    <location>
        <begin position="51"/>
        <end position="81"/>
    </location>
</feature>
<proteinExistence type="predicted"/>
<sequence>MESQRLWFQTMDLSTVVRSLRSLLMNMGLCTLQAIQDIRKQMEKLSLLWPHRKDSGKEEKVPAHHSTSDGNMLDPILAKDQ</sequence>
<name>A0A553QAF6_9TELE</name>
<evidence type="ECO:0000313" key="3">
    <source>
        <dbReference type="Proteomes" id="UP000316079"/>
    </source>
</evidence>
<accession>A0A553QAF6</accession>
<gene>
    <name evidence="2" type="ORF">DNTS_009024</name>
</gene>
<dbReference type="EMBL" id="SRMA01026172">
    <property type="protein sequence ID" value="TRY86905.1"/>
    <property type="molecule type" value="Genomic_DNA"/>
</dbReference>
<evidence type="ECO:0000256" key="1">
    <source>
        <dbReference type="SAM" id="MobiDB-lite"/>
    </source>
</evidence>
<evidence type="ECO:0000313" key="2">
    <source>
        <dbReference type="EMBL" id="TRY86905.1"/>
    </source>
</evidence>
<reference evidence="2 3" key="1">
    <citation type="journal article" date="2019" name="Sci. Data">
        <title>Hybrid genome assembly and annotation of Danionella translucida.</title>
        <authorList>
            <person name="Kadobianskyi M."/>
            <person name="Schulze L."/>
            <person name="Schuelke M."/>
            <person name="Judkewitz B."/>
        </authorList>
    </citation>
    <scope>NUCLEOTIDE SEQUENCE [LARGE SCALE GENOMIC DNA]</scope>
    <source>
        <strain evidence="2 3">Bolton</strain>
    </source>
</reference>
<organism evidence="2 3">
    <name type="scientific">Danionella cerebrum</name>
    <dbReference type="NCBI Taxonomy" id="2873325"/>
    <lineage>
        <taxon>Eukaryota</taxon>
        <taxon>Metazoa</taxon>
        <taxon>Chordata</taxon>
        <taxon>Craniata</taxon>
        <taxon>Vertebrata</taxon>
        <taxon>Euteleostomi</taxon>
        <taxon>Actinopterygii</taxon>
        <taxon>Neopterygii</taxon>
        <taxon>Teleostei</taxon>
        <taxon>Ostariophysi</taxon>
        <taxon>Cypriniformes</taxon>
        <taxon>Danionidae</taxon>
        <taxon>Danioninae</taxon>
        <taxon>Danionella</taxon>
    </lineage>
</organism>
<dbReference type="Proteomes" id="UP000316079">
    <property type="component" value="Unassembled WGS sequence"/>
</dbReference>
<feature type="compositionally biased region" description="Basic and acidic residues" evidence="1">
    <location>
        <begin position="51"/>
        <end position="62"/>
    </location>
</feature>
<dbReference type="AlphaFoldDB" id="A0A553QAF6"/>
<protein>
    <submittedName>
        <fullName evidence="2">Uncharacterized protein</fullName>
    </submittedName>
</protein>
<comment type="caution">
    <text evidence="2">The sequence shown here is derived from an EMBL/GenBank/DDBJ whole genome shotgun (WGS) entry which is preliminary data.</text>
</comment>